<keyword evidence="4 7" id="KW-0573">Peptidoglycan synthesis</keyword>
<dbReference type="HOGENOM" id="CLU_052344_2_1_0"/>
<organism evidence="8 9">
    <name type="scientific">Deinococcus peraridilitoris (strain DSM 19664 / LMG 22246 / CIP 109416 / KR-200)</name>
    <dbReference type="NCBI Taxonomy" id="937777"/>
    <lineage>
        <taxon>Bacteria</taxon>
        <taxon>Thermotogati</taxon>
        <taxon>Deinococcota</taxon>
        <taxon>Deinococci</taxon>
        <taxon>Deinococcales</taxon>
        <taxon>Deinococcaceae</taxon>
        <taxon>Deinococcus</taxon>
    </lineage>
</organism>
<dbReference type="PROSITE" id="PS00923">
    <property type="entry name" value="ASP_GLU_RACEMASE_1"/>
    <property type="match status" value="1"/>
</dbReference>
<comment type="catalytic activity">
    <reaction evidence="1 7">
        <text>L-glutamate = D-glutamate</text>
        <dbReference type="Rhea" id="RHEA:12813"/>
        <dbReference type="ChEBI" id="CHEBI:29985"/>
        <dbReference type="ChEBI" id="CHEBI:29986"/>
        <dbReference type="EC" id="5.1.1.3"/>
    </reaction>
</comment>
<dbReference type="PANTHER" id="PTHR21198:SF2">
    <property type="entry name" value="GLUTAMATE RACEMASE"/>
    <property type="match status" value="1"/>
</dbReference>
<dbReference type="PROSITE" id="PS00924">
    <property type="entry name" value="ASP_GLU_RACEMASE_2"/>
    <property type="match status" value="1"/>
</dbReference>
<protein>
    <recommendedName>
        <fullName evidence="2 7">Glutamate racemase</fullName>
        <ecNumber evidence="2 7">5.1.1.3</ecNumber>
    </recommendedName>
</protein>
<dbReference type="UniPathway" id="UPA00219"/>
<gene>
    <name evidence="7" type="primary">murI</name>
    <name evidence="8" type="ordered locus">Deipe_3437</name>
</gene>
<dbReference type="OrthoDB" id="9801055at2"/>
<keyword evidence="5 7" id="KW-0413">Isomerase</keyword>
<evidence type="ECO:0000256" key="5">
    <source>
        <dbReference type="ARBA" id="ARBA00023235"/>
    </source>
</evidence>
<evidence type="ECO:0000256" key="6">
    <source>
        <dbReference type="ARBA" id="ARBA00023316"/>
    </source>
</evidence>
<dbReference type="Gene3D" id="3.40.50.1860">
    <property type="match status" value="2"/>
</dbReference>
<comment type="similarity">
    <text evidence="7">Belongs to the aspartate/glutamate racemases family.</text>
</comment>
<accession>L0A739</accession>
<dbReference type="PATRIC" id="fig|937777.3.peg.3449"/>
<keyword evidence="3 7" id="KW-0133">Cell shape</keyword>
<dbReference type="GO" id="GO:0008360">
    <property type="term" value="P:regulation of cell shape"/>
    <property type="evidence" value="ECO:0007669"/>
    <property type="project" value="UniProtKB-KW"/>
</dbReference>
<feature type="binding site" evidence="7">
    <location>
        <begin position="197"/>
        <end position="198"/>
    </location>
    <ligand>
        <name>substrate</name>
    </ligand>
</feature>
<keyword evidence="6 7" id="KW-0961">Cell wall biogenesis/degradation</keyword>
<dbReference type="InterPro" id="IPR015942">
    <property type="entry name" value="Asp/Glu/hydantoin_racemase"/>
</dbReference>
<evidence type="ECO:0000313" key="9">
    <source>
        <dbReference type="Proteomes" id="UP000010467"/>
    </source>
</evidence>
<dbReference type="AlphaFoldDB" id="L0A739"/>
<dbReference type="InterPro" id="IPR001920">
    <property type="entry name" value="Asp/Glu_race"/>
</dbReference>
<dbReference type="GO" id="GO:0009252">
    <property type="term" value="P:peptidoglycan biosynthetic process"/>
    <property type="evidence" value="ECO:0007669"/>
    <property type="project" value="UniProtKB-UniRule"/>
</dbReference>
<dbReference type="HAMAP" id="MF_00258">
    <property type="entry name" value="Glu_racemase"/>
    <property type="match status" value="1"/>
</dbReference>
<dbReference type="PANTHER" id="PTHR21198">
    <property type="entry name" value="GLUTAMATE RACEMASE"/>
    <property type="match status" value="1"/>
</dbReference>
<evidence type="ECO:0000256" key="2">
    <source>
        <dbReference type="ARBA" id="ARBA00013090"/>
    </source>
</evidence>
<dbReference type="STRING" id="937777.Deipe_3437"/>
<comment type="function">
    <text evidence="7">Provides the (R)-glutamate required for cell wall biosynthesis.</text>
</comment>
<dbReference type="GO" id="GO:0008881">
    <property type="term" value="F:glutamate racemase activity"/>
    <property type="evidence" value="ECO:0007669"/>
    <property type="project" value="UniProtKB-UniRule"/>
</dbReference>
<dbReference type="eggNOG" id="COG0796">
    <property type="taxonomic scope" value="Bacteria"/>
</dbReference>
<dbReference type="Proteomes" id="UP000010467">
    <property type="component" value="Chromosome"/>
</dbReference>
<dbReference type="EMBL" id="CP003382">
    <property type="protein sequence ID" value="AFZ68870.1"/>
    <property type="molecule type" value="Genomic_DNA"/>
</dbReference>
<feature type="binding site" evidence="7">
    <location>
        <begin position="51"/>
        <end position="52"/>
    </location>
    <ligand>
        <name>substrate</name>
    </ligand>
</feature>
<evidence type="ECO:0000256" key="1">
    <source>
        <dbReference type="ARBA" id="ARBA00001602"/>
    </source>
</evidence>
<evidence type="ECO:0000256" key="4">
    <source>
        <dbReference type="ARBA" id="ARBA00022984"/>
    </source>
</evidence>
<dbReference type="EC" id="5.1.1.3" evidence="2 7"/>
<proteinExistence type="inferred from homology"/>
<feature type="active site" description="Proton donor/acceptor" evidence="7">
    <location>
        <position position="196"/>
    </location>
</feature>
<evidence type="ECO:0000256" key="3">
    <source>
        <dbReference type="ARBA" id="ARBA00022960"/>
    </source>
</evidence>
<dbReference type="KEGG" id="dpd:Deipe_3437"/>
<dbReference type="Pfam" id="PF01177">
    <property type="entry name" value="Asp_Glu_race"/>
    <property type="match status" value="1"/>
</dbReference>
<dbReference type="NCBIfam" id="TIGR00067">
    <property type="entry name" value="glut_race"/>
    <property type="match status" value="1"/>
</dbReference>
<sequence>MTTDSALPEVSRRPIGVFDSGVGGLSVLRALRRELPGEHFVYYADSAHCPYGGLDDEQIRTLTFRAVRTLAVHPTKAAIIACNTASAFSLDALRAWAGNAYPIVGLVPALKPAVQRTRSGVVGVLATPGTLRGTLLADVIERVARPAGVRVMTAVSEKLVPLVEAGQWNAPETRAELCRVLAPIAREGADQLVLGCTHYPFLREAIMAEFASHFSLLDSAEAVARQTRRVLAEQHALRENHECGEVRAFTSGDPALVGPVASRLFGEALSVEPASALPGAA</sequence>
<dbReference type="InterPro" id="IPR004391">
    <property type="entry name" value="Glu_race"/>
</dbReference>
<dbReference type="SUPFAM" id="SSF53681">
    <property type="entry name" value="Aspartate/glutamate racemase"/>
    <property type="match status" value="2"/>
</dbReference>
<feature type="active site" description="Proton donor/acceptor" evidence="7">
    <location>
        <position position="82"/>
    </location>
</feature>
<evidence type="ECO:0000313" key="8">
    <source>
        <dbReference type="EMBL" id="AFZ68870.1"/>
    </source>
</evidence>
<keyword evidence="9" id="KW-1185">Reference proteome</keyword>
<reference evidence="9" key="1">
    <citation type="submission" date="2012-03" db="EMBL/GenBank/DDBJ databases">
        <title>Complete sequence of chromosome of Deinococcus peraridilitoris DSM 19664.</title>
        <authorList>
            <person name="Lucas S."/>
            <person name="Copeland A."/>
            <person name="Lapidus A."/>
            <person name="Glavina del Rio T."/>
            <person name="Dalin E."/>
            <person name="Tice H."/>
            <person name="Bruce D."/>
            <person name="Goodwin L."/>
            <person name="Pitluck S."/>
            <person name="Peters L."/>
            <person name="Mikhailova N."/>
            <person name="Lu M."/>
            <person name="Kyrpides N."/>
            <person name="Mavromatis K."/>
            <person name="Ivanova N."/>
            <person name="Brettin T."/>
            <person name="Detter J.C."/>
            <person name="Han C."/>
            <person name="Larimer F."/>
            <person name="Land M."/>
            <person name="Hauser L."/>
            <person name="Markowitz V."/>
            <person name="Cheng J.-F."/>
            <person name="Hugenholtz P."/>
            <person name="Woyke T."/>
            <person name="Wu D."/>
            <person name="Pukall R."/>
            <person name="Steenblock K."/>
            <person name="Brambilla E."/>
            <person name="Klenk H.-P."/>
            <person name="Eisen J.A."/>
        </authorList>
    </citation>
    <scope>NUCLEOTIDE SEQUENCE [LARGE SCALE GENOMIC DNA]</scope>
    <source>
        <strain evidence="9">DSM 19664 / LMG 22246 / CIP 109416 / KR-200</strain>
    </source>
</reference>
<dbReference type="RefSeq" id="WP_015237168.1">
    <property type="nucleotide sequence ID" value="NC_019793.1"/>
</dbReference>
<feature type="binding site" evidence="7">
    <location>
        <begin position="19"/>
        <end position="20"/>
    </location>
    <ligand>
        <name>substrate</name>
    </ligand>
</feature>
<dbReference type="InterPro" id="IPR018187">
    <property type="entry name" value="Asp/Glu_racemase_AS_1"/>
</dbReference>
<dbReference type="InterPro" id="IPR033134">
    <property type="entry name" value="Asp/Glu_racemase_AS_2"/>
</dbReference>
<evidence type="ECO:0000256" key="7">
    <source>
        <dbReference type="HAMAP-Rule" id="MF_00258"/>
    </source>
</evidence>
<dbReference type="GO" id="GO:0071555">
    <property type="term" value="P:cell wall organization"/>
    <property type="evidence" value="ECO:0007669"/>
    <property type="project" value="UniProtKB-KW"/>
</dbReference>
<feature type="binding site" evidence="7">
    <location>
        <begin position="83"/>
        <end position="84"/>
    </location>
    <ligand>
        <name>substrate</name>
    </ligand>
</feature>
<name>L0A739_DEIPD</name>
<comment type="pathway">
    <text evidence="7">Cell wall biogenesis; peptidoglycan biosynthesis.</text>
</comment>